<dbReference type="NCBIfam" id="TIGR04123">
    <property type="entry name" value="P_estr_lig_assc"/>
    <property type="match status" value="1"/>
</dbReference>
<dbReference type="GO" id="GO:0016787">
    <property type="term" value="F:hydrolase activity"/>
    <property type="evidence" value="ECO:0007669"/>
    <property type="project" value="InterPro"/>
</dbReference>
<protein>
    <recommendedName>
        <fullName evidence="1">Calcineurin-like phosphoesterase domain-containing protein</fullName>
    </recommendedName>
</protein>
<dbReference type="Pfam" id="PF00149">
    <property type="entry name" value="Metallophos"/>
    <property type="match status" value="1"/>
</dbReference>
<dbReference type="InterPro" id="IPR029052">
    <property type="entry name" value="Metallo-depent_PP-like"/>
</dbReference>
<name>A0A846MVG2_9PROT</name>
<dbReference type="RefSeq" id="WP_167080895.1">
    <property type="nucleotide sequence ID" value="NZ_BAAADC010000001.1"/>
</dbReference>
<feature type="domain" description="Calcineurin-like phosphoesterase" evidence="1">
    <location>
        <begin position="29"/>
        <end position="117"/>
    </location>
</feature>
<dbReference type="InterPro" id="IPR026336">
    <property type="entry name" value="PdeM-like"/>
</dbReference>
<proteinExistence type="predicted"/>
<dbReference type="EMBL" id="JAASRM010000001">
    <property type="protein sequence ID" value="NIK87353.1"/>
    <property type="molecule type" value="Genomic_DNA"/>
</dbReference>
<reference evidence="2 3" key="1">
    <citation type="submission" date="2020-03" db="EMBL/GenBank/DDBJ databases">
        <title>Genomic Encyclopedia of Type Strains, Phase IV (KMG-IV): sequencing the most valuable type-strain genomes for metagenomic binning, comparative biology and taxonomic classification.</title>
        <authorList>
            <person name="Goeker M."/>
        </authorList>
    </citation>
    <scope>NUCLEOTIDE SEQUENCE [LARGE SCALE GENOMIC DNA]</scope>
    <source>
        <strain evidence="2 3">DSM 19867</strain>
    </source>
</reference>
<accession>A0A846MVG2</accession>
<gene>
    <name evidence="2" type="ORF">FHS83_000671</name>
</gene>
<dbReference type="InterPro" id="IPR004843">
    <property type="entry name" value="Calcineurin-like_PHP"/>
</dbReference>
<dbReference type="PANTHER" id="PTHR39323">
    <property type="entry name" value="BLR1149 PROTEIN"/>
    <property type="match status" value="1"/>
</dbReference>
<dbReference type="AlphaFoldDB" id="A0A846MVG2"/>
<comment type="caution">
    <text evidence="2">The sequence shown here is derived from an EMBL/GenBank/DDBJ whole genome shotgun (WGS) entry which is preliminary data.</text>
</comment>
<dbReference type="PANTHER" id="PTHR39323:SF1">
    <property type="entry name" value="BLR1149 PROTEIN"/>
    <property type="match status" value="1"/>
</dbReference>
<keyword evidence="3" id="KW-1185">Reference proteome</keyword>
<dbReference type="PIRSF" id="PIRSF000887">
    <property type="entry name" value="Pesterase_MJ0037"/>
    <property type="match status" value="1"/>
</dbReference>
<evidence type="ECO:0000259" key="1">
    <source>
        <dbReference type="Pfam" id="PF00149"/>
    </source>
</evidence>
<dbReference type="SUPFAM" id="SSF56300">
    <property type="entry name" value="Metallo-dependent phosphatases"/>
    <property type="match status" value="1"/>
</dbReference>
<evidence type="ECO:0000313" key="3">
    <source>
        <dbReference type="Proteomes" id="UP000570514"/>
    </source>
</evidence>
<dbReference type="Proteomes" id="UP000570514">
    <property type="component" value="Unassembled WGS sequence"/>
</dbReference>
<dbReference type="Gene3D" id="3.60.21.10">
    <property type="match status" value="1"/>
</dbReference>
<evidence type="ECO:0000313" key="2">
    <source>
        <dbReference type="EMBL" id="NIK87353.1"/>
    </source>
</evidence>
<dbReference type="InterPro" id="IPR024173">
    <property type="entry name" value="Pesterase_MJ0037-like"/>
</dbReference>
<organism evidence="2 3">
    <name type="scientific">Rhizomicrobium palustre</name>
    <dbReference type="NCBI Taxonomy" id="189966"/>
    <lineage>
        <taxon>Bacteria</taxon>
        <taxon>Pseudomonadati</taxon>
        <taxon>Pseudomonadota</taxon>
        <taxon>Alphaproteobacteria</taxon>
        <taxon>Micropepsales</taxon>
        <taxon>Micropepsaceae</taxon>
        <taxon>Rhizomicrobium</taxon>
    </lineage>
</organism>
<sequence length="229" mass="24836">MTRDPCRILVAGEDLVLEPSGALWWPAEKTLVVADLHFEKGSSYARSGQFLPPYDTRATLRKLQSVIVRLGAERVIALGDSFHDDGAGARLDLEERSALSSLTKLLEFIWVEGNHDPNPPAWLGGRVVAEMVIGALVFRHIPAEGNRMGEIAGHLHPAATLSRGGMRLRKRCFVSDGSRLILPAFGAYTGGLDVRDEAVCCLFQNGFGIYALGKEKVYFIGGTMAALTG</sequence>